<reference evidence="2 3" key="2">
    <citation type="journal article" date="2016" name="Int. J. Syst. Evol. Microbiol.">
        <title>Flavisolibacter tropicus sp. nov., isolated from tropical soil.</title>
        <authorList>
            <person name="Lee J.J."/>
            <person name="Kang M.S."/>
            <person name="Kim G.S."/>
            <person name="Lee C.S."/>
            <person name="Lim S."/>
            <person name="Lee J."/>
            <person name="Roh S.H."/>
            <person name="Kang H."/>
            <person name="Ha J.M."/>
            <person name="Bae S."/>
            <person name="Jung H.Y."/>
            <person name="Kim M.K."/>
        </authorList>
    </citation>
    <scope>NUCLEOTIDE SEQUENCE [LARGE SCALE GENOMIC DNA]</scope>
    <source>
        <strain evidence="2 3">LCS9</strain>
    </source>
</reference>
<proteinExistence type="predicted"/>
<name>A0A172TYI6_9BACT</name>
<dbReference type="KEGG" id="fla:SY85_17680"/>
<accession>A0A172TYI6</accession>
<keyword evidence="3" id="KW-1185">Reference proteome</keyword>
<keyword evidence="1" id="KW-0812">Transmembrane</keyword>
<dbReference type="EMBL" id="CP011390">
    <property type="protein sequence ID" value="ANE52052.1"/>
    <property type="molecule type" value="Genomic_DNA"/>
</dbReference>
<dbReference type="AlphaFoldDB" id="A0A172TYI6"/>
<reference evidence="3" key="1">
    <citation type="submission" date="2015-01" db="EMBL/GenBank/DDBJ databases">
        <title>Flavisolibacter sp./LCS9/ whole genome sequencing.</title>
        <authorList>
            <person name="Kim M.K."/>
            <person name="Srinivasan S."/>
            <person name="Lee J.-J."/>
        </authorList>
    </citation>
    <scope>NUCLEOTIDE SEQUENCE [LARGE SCALE GENOMIC DNA]</scope>
    <source>
        <strain evidence="3">LCS9</strain>
    </source>
</reference>
<evidence type="ECO:0000313" key="3">
    <source>
        <dbReference type="Proteomes" id="UP000077177"/>
    </source>
</evidence>
<sequence>MLAYQAYVLLGKCRDYAKQRVRQGKSVYAMIALIVFTTLPTFYFTPIGIVPTVVLTISSIVSWFVHKSVPAMSVDSKQANELMPVLEEEAATL</sequence>
<keyword evidence="1" id="KW-1133">Transmembrane helix</keyword>
<feature type="transmembrane region" description="Helical" evidence="1">
    <location>
        <begin position="26"/>
        <end position="43"/>
    </location>
</feature>
<evidence type="ECO:0000256" key="1">
    <source>
        <dbReference type="SAM" id="Phobius"/>
    </source>
</evidence>
<dbReference type="Proteomes" id="UP000077177">
    <property type="component" value="Chromosome"/>
</dbReference>
<protein>
    <submittedName>
        <fullName evidence="2">Uncharacterized protein</fullName>
    </submittedName>
</protein>
<keyword evidence="1" id="KW-0472">Membrane</keyword>
<organism evidence="2 3">
    <name type="scientific">Flavisolibacter tropicus</name>
    <dbReference type="NCBI Taxonomy" id="1492898"/>
    <lineage>
        <taxon>Bacteria</taxon>
        <taxon>Pseudomonadati</taxon>
        <taxon>Bacteroidota</taxon>
        <taxon>Chitinophagia</taxon>
        <taxon>Chitinophagales</taxon>
        <taxon>Chitinophagaceae</taxon>
        <taxon>Flavisolibacter</taxon>
    </lineage>
</organism>
<evidence type="ECO:0000313" key="2">
    <source>
        <dbReference type="EMBL" id="ANE52052.1"/>
    </source>
</evidence>
<gene>
    <name evidence="2" type="ORF">SY85_17680</name>
</gene>